<feature type="region of interest" description="Disordered" evidence="8">
    <location>
        <begin position="395"/>
        <end position="414"/>
    </location>
</feature>
<dbReference type="RefSeq" id="XP_013248915.1">
    <property type="nucleotide sequence ID" value="XM_013393461.1"/>
</dbReference>
<feature type="region of interest" description="Disordered" evidence="8">
    <location>
        <begin position="642"/>
        <end position="665"/>
    </location>
</feature>
<dbReference type="VEuPathDB" id="ToxoDB:EAH_00021240"/>
<dbReference type="GeneID" id="25270194"/>
<reference evidence="9" key="2">
    <citation type="submission" date="2013-10" db="EMBL/GenBank/DDBJ databases">
        <authorList>
            <person name="Aslett M."/>
        </authorList>
    </citation>
    <scope>NUCLEOTIDE SEQUENCE</scope>
    <source>
        <strain evidence="9">Houghton</strain>
    </source>
</reference>
<accession>U6GP29</accession>
<evidence type="ECO:0000256" key="6">
    <source>
        <dbReference type="ARBA" id="ARBA00049075"/>
    </source>
</evidence>
<comment type="catalytic activity">
    <reaction evidence="6">
        <text>a 5'-end (N(7)-methyl 5'-triphosphoguanosine)-ribonucleoside in snRNA + S-adenosyl-L-methionine = a 5'-end (N(2),N(7)-dimethyl 5'-triphosphoguanosine)-ribonucleoside in snRNA + S-adenosyl-L-homocysteine + H(+)</text>
        <dbReference type="Rhea" id="RHEA:78471"/>
        <dbReference type="Rhea" id="RHEA-COMP:19085"/>
        <dbReference type="Rhea" id="RHEA-COMP:19087"/>
        <dbReference type="ChEBI" id="CHEBI:15378"/>
        <dbReference type="ChEBI" id="CHEBI:57856"/>
        <dbReference type="ChEBI" id="CHEBI:59789"/>
        <dbReference type="ChEBI" id="CHEBI:156461"/>
        <dbReference type="ChEBI" id="CHEBI:172880"/>
    </reaction>
    <physiologicalReaction direction="left-to-right" evidence="6">
        <dbReference type="Rhea" id="RHEA:78472"/>
    </physiologicalReaction>
</comment>
<feature type="region of interest" description="Disordered" evidence="8">
    <location>
        <begin position="528"/>
        <end position="600"/>
    </location>
</feature>
<comment type="catalytic activity">
    <reaction evidence="5">
        <text>a 5'-end (N(2),N(7)-dimethyl 5'-triphosphoguanosine)-ribonucleoside in snRNA + S-adenosyl-L-methionine = a 5'-end (N(2),N(2),N(7)-trimethyl 5'-triphosphoguanosine)-ribonucleoside in snRNA + S-adenosyl-L-homocysteine + H(+)</text>
        <dbReference type="Rhea" id="RHEA:78479"/>
        <dbReference type="Rhea" id="RHEA-COMP:19087"/>
        <dbReference type="Rhea" id="RHEA-COMP:19089"/>
        <dbReference type="ChEBI" id="CHEBI:15378"/>
        <dbReference type="ChEBI" id="CHEBI:57856"/>
        <dbReference type="ChEBI" id="CHEBI:59789"/>
        <dbReference type="ChEBI" id="CHEBI:167623"/>
        <dbReference type="ChEBI" id="CHEBI:172880"/>
    </reaction>
    <physiologicalReaction direction="left-to-right" evidence="5">
        <dbReference type="Rhea" id="RHEA:78480"/>
    </physiologicalReaction>
</comment>
<evidence type="ECO:0000313" key="10">
    <source>
        <dbReference type="Proteomes" id="UP000018050"/>
    </source>
</evidence>
<feature type="compositionally biased region" description="Basic residues" evidence="8">
    <location>
        <begin position="758"/>
        <end position="767"/>
    </location>
</feature>
<reference evidence="9" key="1">
    <citation type="submission" date="2013-10" db="EMBL/GenBank/DDBJ databases">
        <title>Genomic analysis of the causative agents of coccidiosis in chickens.</title>
        <authorList>
            <person name="Reid A.J."/>
            <person name="Blake D."/>
            <person name="Billington K."/>
            <person name="Browne H."/>
            <person name="Dunn M."/>
            <person name="Hung S."/>
            <person name="Kawahara F."/>
            <person name="Miranda-Saavedra D."/>
            <person name="Mourier T."/>
            <person name="Nagra H."/>
            <person name="Otto T.D."/>
            <person name="Rawlings N."/>
            <person name="Sanchez A."/>
            <person name="Sanders M."/>
            <person name="Subramaniam C."/>
            <person name="Tay Y."/>
            <person name="Dear P."/>
            <person name="Doerig C."/>
            <person name="Gruber A."/>
            <person name="Parkinson J."/>
            <person name="Shirley M."/>
            <person name="Wan K.L."/>
            <person name="Berriman M."/>
            <person name="Tomley F."/>
            <person name="Pain A."/>
        </authorList>
    </citation>
    <scope>NUCLEOTIDE SEQUENCE</scope>
    <source>
        <strain evidence="9">Houghton</strain>
    </source>
</reference>
<comment type="catalytic activity">
    <reaction evidence="4">
        <text>a 5'-end (N(7)-methyl 5'-triphosphoguanosine)-ribonucleoside in snoRNA + S-adenosyl-L-methionine = a 5'-end (N(2),N(7)-dimethyl 5'-triphosphoguanosine)-ribonucleoside in snoRNA + S-adenosyl-L-homocysteine + H(+)</text>
        <dbReference type="Rhea" id="RHEA:78475"/>
        <dbReference type="Rhea" id="RHEA-COMP:19086"/>
        <dbReference type="Rhea" id="RHEA-COMP:19088"/>
        <dbReference type="ChEBI" id="CHEBI:15378"/>
        <dbReference type="ChEBI" id="CHEBI:57856"/>
        <dbReference type="ChEBI" id="CHEBI:59789"/>
        <dbReference type="ChEBI" id="CHEBI:156461"/>
        <dbReference type="ChEBI" id="CHEBI:172880"/>
    </reaction>
    <physiologicalReaction direction="left-to-right" evidence="4">
        <dbReference type="Rhea" id="RHEA:78476"/>
    </physiologicalReaction>
</comment>
<dbReference type="PANTHER" id="PTHR14741:SF32">
    <property type="entry name" value="TRIMETHYLGUANOSINE SYNTHASE"/>
    <property type="match status" value="1"/>
</dbReference>
<evidence type="ECO:0000256" key="8">
    <source>
        <dbReference type="SAM" id="MobiDB-lite"/>
    </source>
</evidence>
<dbReference type="GO" id="GO:0005634">
    <property type="term" value="C:nucleus"/>
    <property type="evidence" value="ECO:0007669"/>
    <property type="project" value="TreeGrafter"/>
</dbReference>
<gene>
    <name evidence="9" type="ORF">EAH_00021240</name>
</gene>
<comment type="catalytic activity">
    <reaction evidence="3">
        <text>a 5'-end (N(2),N(7)-dimethyl 5'-triphosphoguanosine)-ribonucleoside in snoRNA + S-adenosyl-L-methionine = a 5'-end (N(2),N(2),N(7)-trimethyl 5'-triphosphoguanosine)-ribonucleoside in snoRNA + S-adenosyl-L-homocysteine + H(+)</text>
        <dbReference type="Rhea" id="RHEA:78507"/>
        <dbReference type="Rhea" id="RHEA-COMP:19088"/>
        <dbReference type="Rhea" id="RHEA-COMP:19090"/>
        <dbReference type="ChEBI" id="CHEBI:15378"/>
        <dbReference type="ChEBI" id="CHEBI:57856"/>
        <dbReference type="ChEBI" id="CHEBI:59789"/>
        <dbReference type="ChEBI" id="CHEBI:167623"/>
        <dbReference type="ChEBI" id="CHEBI:172880"/>
    </reaction>
    <physiologicalReaction direction="left-to-right" evidence="3">
        <dbReference type="Rhea" id="RHEA:78508"/>
    </physiologicalReaction>
</comment>
<dbReference type="InterPro" id="IPR029063">
    <property type="entry name" value="SAM-dependent_MTases_sf"/>
</dbReference>
<feature type="region of interest" description="Disordered" evidence="8">
    <location>
        <begin position="270"/>
        <end position="289"/>
    </location>
</feature>
<evidence type="ECO:0000313" key="9">
    <source>
        <dbReference type="EMBL" id="CDI81332.1"/>
    </source>
</evidence>
<evidence type="ECO:0000256" key="3">
    <source>
        <dbReference type="ARBA" id="ARBA00047418"/>
    </source>
</evidence>
<evidence type="ECO:0000256" key="5">
    <source>
        <dbReference type="ARBA" id="ARBA00048763"/>
    </source>
</evidence>
<evidence type="ECO:0000256" key="1">
    <source>
        <dbReference type="ARBA" id="ARBA00018517"/>
    </source>
</evidence>
<feature type="region of interest" description="Disordered" evidence="8">
    <location>
        <begin position="757"/>
        <end position="781"/>
    </location>
</feature>
<dbReference type="EMBL" id="HG671593">
    <property type="protein sequence ID" value="CDI81332.1"/>
    <property type="molecule type" value="Genomic_DNA"/>
</dbReference>
<evidence type="ECO:0000256" key="4">
    <source>
        <dbReference type="ARBA" id="ARBA00048740"/>
    </source>
</evidence>
<evidence type="ECO:0000256" key="2">
    <source>
        <dbReference type="ARBA" id="ARBA00025783"/>
    </source>
</evidence>
<comment type="similarity">
    <text evidence="2">Belongs to the methyltransferase superfamily. Trimethylguanosine synthase family.</text>
</comment>
<feature type="compositionally biased region" description="Polar residues" evidence="8">
    <location>
        <begin position="837"/>
        <end position="852"/>
    </location>
</feature>
<dbReference type="OrthoDB" id="194443at2759"/>
<dbReference type="Gene3D" id="3.40.50.150">
    <property type="entry name" value="Vaccinia Virus protein VP39"/>
    <property type="match status" value="1"/>
</dbReference>
<sequence>MGKESALRVTDLLAAEVWAYTPPQGTEGVFTGKRQRVKSKAEQRAKRRRELFSRFDEGIQLDEEMWWSVTPEQLAVHTAERCRCDLILDGFAGAGGNTIAFAKSCGFVIACEIDPMRTEMAKANSAVYGPRITSHVDFIIGDFGTLAARQLRRGALDVVFLAPPWGGPSYNAREVFDLRRMGGMIAGTDSAESPPAAHAAANSAATDLPEDCDGEETLYCQPSVPRMHIELALCRSRRDAGSYSFDQLGSCERLAHLTYGLCKVISKARSQSEESPAGASQEQEEPCHKRRRINSIGSAGHALDQTPAATAHQRRWETAEAAEEEMCLLEGEARCDLHGALRDFVRESQKVYEHIDDFPIDWRLLPIDLLWAAAPITRGFIRDPLHLLSRRLKAAKEKEQDSGPGETETDPEPEMLPLLNDLLCSPFPCVCTHIDSWRWRSVGVTAFFGPFGDQHGAALEQADAAGHGLYRAISAARCRGSVLASQLQEPQLGADGFEGNTEGKRLRREVRRILTALVHDVLQFTGIPDPELGPVAGDQHQDSTQGTKSLSQSGPSSNAQKGRPETEGSSNLESLGRDPESAKGGTTVGLADTQPDMHGPQQEGACSIACFAKQTFTSSFSPSERLCNCFYFQASSESCRPQVHRRTSGSKSPTSYPDPGSGDCYSESERARTRHEWRAFARRLVATAAKKVVKSRGVCACKLCCCGAGSAAEPCRPSNTTCTWRSFIWSECSKLLHSILAAASSHSTILRLALPRPLSKKRNKKRQQTPGVPLSADPLPPMARQDFLQRVLSAYVSPEWATMASRAEAQRKVEAKPAASPPGESDGANMSADRGTSDQSSVDGEAQHTGNEGASKLWTPEEVLHWQVGCSMWCNSALRVLSAQHLAQLLQLRSCSGS</sequence>
<dbReference type="Proteomes" id="UP000018050">
    <property type="component" value="Unassembled WGS sequence"/>
</dbReference>
<proteinExistence type="inferred from homology"/>
<dbReference type="CDD" id="cd02440">
    <property type="entry name" value="AdoMet_MTases"/>
    <property type="match status" value="1"/>
</dbReference>
<name>U6GP29_EIMAC</name>
<dbReference type="PANTHER" id="PTHR14741">
    <property type="entry name" value="S-ADENOSYLMETHIONINE-DEPENDENT METHYLTRANSFERASE RELATED"/>
    <property type="match status" value="1"/>
</dbReference>
<dbReference type="GO" id="GO:0071164">
    <property type="term" value="F:RNA cap trimethylguanosine synthase activity"/>
    <property type="evidence" value="ECO:0007669"/>
    <property type="project" value="TreeGrafter"/>
</dbReference>
<organism evidence="9 10">
    <name type="scientific">Eimeria acervulina</name>
    <name type="common">Coccidian parasite</name>
    <dbReference type="NCBI Taxonomy" id="5801"/>
    <lineage>
        <taxon>Eukaryota</taxon>
        <taxon>Sar</taxon>
        <taxon>Alveolata</taxon>
        <taxon>Apicomplexa</taxon>
        <taxon>Conoidasida</taxon>
        <taxon>Coccidia</taxon>
        <taxon>Eucoccidiorida</taxon>
        <taxon>Eimeriorina</taxon>
        <taxon>Eimeriidae</taxon>
        <taxon>Eimeria</taxon>
    </lineage>
</organism>
<feature type="compositionally biased region" description="Polar residues" evidence="8">
    <location>
        <begin position="542"/>
        <end position="560"/>
    </location>
</feature>
<evidence type="ECO:0000256" key="7">
    <source>
        <dbReference type="ARBA" id="ARBA00049790"/>
    </source>
</evidence>
<dbReference type="AlphaFoldDB" id="U6GP29"/>
<dbReference type="InterPro" id="IPR019012">
    <property type="entry name" value="RNA_cap_Gua-N2-MeTrfase"/>
</dbReference>
<feature type="region of interest" description="Disordered" evidence="8">
    <location>
        <begin position="807"/>
        <end position="855"/>
    </location>
</feature>
<dbReference type="OMA" id="GCSMWCN"/>
<keyword evidence="10" id="KW-1185">Reference proteome</keyword>
<dbReference type="SUPFAM" id="SSF53335">
    <property type="entry name" value="S-adenosyl-L-methionine-dependent methyltransferases"/>
    <property type="match status" value="1"/>
</dbReference>
<dbReference type="Pfam" id="PF09445">
    <property type="entry name" value="Methyltransf_15"/>
    <property type="match status" value="1"/>
</dbReference>
<protein>
    <recommendedName>
        <fullName evidence="1">Trimethylguanosine synthase</fullName>
    </recommendedName>
    <alternativeName>
        <fullName evidence="7">Cap-specific guanine-N(2) methyltransferase</fullName>
    </alternativeName>
</protein>